<accession>A0A252BS41</accession>
<proteinExistence type="predicted"/>
<dbReference type="InterPro" id="IPR014976">
    <property type="entry name" value="AbpA_HamA_C"/>
</dbReference>
<comment type="caution">
    <text evidence="2">The sequence shown here is derived from an EMBL/GenBank/DDBJ whole genome shotgun (WGS) entry which is preliminary data.</text>
</comment>
<evidence type="ECO:0000313" key="2">
    <source>
        <dbReference type="EMBL" id="OUJ10785.1"/>
    </source>
</evidence>
<keyword evidence="3" id="KW-1185">Reference proteome</keyword>
<sequence>MLCEKHPHFHEYVRKIDFDWQPDSPFLAGEFLYPLFGAGGPNIDALVQYIYRSLVPFCLPRGEVKRVLDAAWAAHDANAIITLGDRARELFVRTRGAALNGGEAGELLLFLILEAVVKAPLLISKMSLKTNSNMNVHGRDGIHVRYCPDLKGLVLHLGEAKLHTGLATAVDDAIGSIVDYLSDLSLRTREIDIINGNMDLTGLAPEVQGYLQDTLNPYISPPPVFHTVHTCFIGFNYHVYSKVAKLSGDAIESTFQQIYAKRAGEIAALIQKKVGNTLPEPNRLRFFVMPFPDLTVFRKAFAQKLGVHIA</sequence>
<organism evidence="2 3">
    <name type="scientific">Acetobacter okinawensis</name>
    <dbReference type="NCBI Taxonomy" id="1076594"/>
    <lineage>
        <taxon>Bacteria</taxon>
        <taxon>Pseudomonadati</taxon>
        <taxon>Pseudomonadota</taxon>
        <taxon>Alphaproteobacteria</taxon>
        <taxon>Acetobacterales</taxon>
        <taxon>Acetobacteraceae</taxon>
        <taxon>Acetobacter</taxon>
    </lineage>
</organism>
<dbReference type="Proteomes" id="UP000194931">
    <property type="component" value="Unassembled WGS sequence"/>
</dbReference>
<dbReference type="Pfam" id="PF08878">
    <property type="entry name" value="HamA"/>
    <property type="match status" value="1"/>
</dbReference>
<dbReference type="AlphaFoldDB" id="A0A252BS41"/>
<feature type="domain" description="Anti-bacteriophage protein A/HamA C-terminal" evidence="1">
    <location>
        <begin position="38"/>
        <end position="305"/>
    </location>
</feature>
<protein>
    <recommendedName>
        <fullName evidence="1">Anti-bacteriophage protein A/HamA C-terminal domain-containing protein</fullName>
    </recommendedName>
</protein>
<reference evidence="3" key="1">
    <citation type="submission" date="2014-06" db="EMBL/GenBank/DDBJ databases">
        <authorList>
            <person name="Winans N.J."/>
            <person name="Newell P.D."/>
            <person name="Douglas A.E."/>
        </authorList>
    </citation>
    <scope>NUCLEOTIDE SEQUENCE [LARGE SCALE GENOMIC DNA]</scope>
</reference>
<evidence type="ECO:0000313" key="3">
    <source>
        <dbReference type="Proteomes" id="UP000194931"/>
    </source>
</evidence>
<evidence type="ECO:0000259" key="1">
    <source>
        <dbReference type="Pfam" id="PF08878"/>
    </source>
</evidence>
<dbReference type="EMBL" id="JOPJ01000040">
    <property type="protein sequence ID" value="OUJ10785.1"/>
    <property type="molecule type" value="Genomic_DNA"/>
</dbReference>
<name>A0A252BS41_9PROT</name>
<gene>
    <name evidence="2" type="ORF">HK26_08180</name>
</gene>